<reference evidence="1 2" key="1">
    <citation type="submission" date="2020-08" db="EMBL/GenBank/DDBJ databases">
        <title>Genomic Encyclopedia of Type Strains, Phase IV (KMG-IV): sequencing the most valuable type-strain genomes for metagenomic binning, comparative biology and taxonomic classification.</title>
        <authorList>
            <person name="Goeker M."/>
        </authorList>
    </citation>
    <scope>NUCLEOTIDE SEQUENCE [LARGE SCALE GENOMIC DNA]</scope>
    <source>
        <strain evidence="1 2">DSM 104969</strain>
    </source>
</reference>
<dbReference type="Proteomes" id="UP000555103">
    <property type="component" value="Unassembled WGS sequence"/>
</dbReference>
<protein>
    <recommendedName>
        <fullName evidence="3">DUF4919 domain-containing protein</fullName>
    </recommendedName>
</protein>
<evidence type="ECO:0008006" key="3">
    <source>
        <dbReference type="Google" id="ProtNLM"/>
    </source>
</evidence>
<dbReference type="Gene3D" id="1.25.40.10">
    <property type="entry name" value="Tetratricopeptide repeat domain"/>
    <property type="match status" value="1"/>
</dbReference>
<organism evidence="1 2">
    <name type="scientific">Dysgonomonas hofstadii</name>
    <dbReference type="NCBI Taxonomy" id="637886"/>
    <lineage>
        <taxon>Bacteria</taxon>
        <taxon>Pseudomonadati</taxon>
        <taxon>Bacteroidota</taxon>
        <taxon>Bacteroidia</taxon>
        <taxon>Bacteroidales</taxon>
        <taxon>Dysgonomonadaceae</taxon>
        <taxon>Dysgonomonas</taxon>
    </lineage>
</organism>
<dbReference type="InterPro" id="IPR011990">
    <property type="entry name" value="TPR-like_helical_dom_sf"/>
</dbReference>
<sequence length="237" mass="28500">MKKFIITLCMLICIQFIYSQDELEINYQEIKQKIEDKNSPYYYPGLLTRFNNFDQLLTMEEYSFIYYGFTFQEDYLNKQPDEKELLNLIDSEQYELAIEECKKILMKNPVSLAANNYMGFSLFKLDKPEDEWKKYQKRYRELRKVIAYSGNGLSCETAFKVIYISDEYNMMYSYFNIEKIHKQQLVNLCDKFDIEASGNYQVNEIYFDISRKLIRQQELIDNSARVKESNLNKQKAK</sequence>
<evidence type="ECO:0000313" key="1">
    <source>
        <dbReference type="EMBL" id="MBB4034470.1"/>
    </source>
</evidence>
<dbReference type="InterPro" id="IPR032578">
    <property type="entry name" value="DUF4919"/>
</dbReference>
<dbReference type="AlphaFoldDB" id="A0A840CEU2"/>
<proteinExistence type="predicted"/>
<comment type="caution">
    <text evidence="1">The sequence shown here is derived from an EMBL/GenBank/DDBJ whole genome shotgun (WGS) entry which is preliminary data.</text>
</comment>
<dbReference type="Pfam" id="PF16266">
    <property type="entry name" value="DUF4919"/>
    <property type="match status" value="1"/>
</dbReference>
<name>A0A840CEU2_9BACT</name>
<evidence type="ECO:0000313" key="2">
    <source>
        <dbReference type="Proteomes" id="UP000555103"/>
    </source>
</evidence>
<gene>
    <name evidence="1" type="ORF">GGR21_000355</name>
</gene>
<dbReference type="RefSeq" id="WP_183305401.1">
    <property type="nucleotide sequence ID" value="NZ_JACIEP010000001.1"/>
</dbReference>
<dbReference type="EMBL" id="JACIEP010000001">
    <property type="protein sequence ID" value="MBB4034470.1"/>
    <property type="molecule type" value="Genomic_DNA"/>
</dbReference>
<accession>A0A840CEU2</accession>
<keyword evidence="2" id="KW-1185">Reference proteome</keyword>